<dbReference type="EMBL" id="BLXT01005416">
    <property type="protein sequence ID" value="GFO22588.1"/>
    <property type="molecule type" value="Genomic_DNA"/>
</dbReference>
<feature type="compositionally biased region" description="Acidic residues" evidence="1">
    <location>
        <begin position="29"/>
        <end position="48"/>
    </location>
</feature>
<gene>
    <name evidence="2" type="ORF">PoB_004909300</name>
</gene>
<accession>A0AAV4BUW3</accession>
<dbReference type="Proteomes" id="UP000735302">
    <property type="component" value="Unassembled WGS sequence"/>
</dbReference>
<feature type="compositionally biased region" description="Basic and acidic residues" evidence="1">
    <location>
        <begin position="49"/>
        <end position="63"/>
    </location>
</feature>
<organism evidence="2 3">
    <name type="scientific">Plakobranchus ocellatus</name>
    <dbReference type="NCBI Taxonomy" id="259542"/>
    <lineage>
        <taxon>Eukaryota</taxon>
        <taxon>Metazoa</taxon>
        <taxon>Spiralia</taxon>
        <taxon>Lophotrochozoa</taxon>
        <taxon>Mollusca</taxon>
        <taxon>Gastropoda</taxon>
        <taxon>Heterobranchia</taxon>
        <taxon>Euthyneura</taxon>
        <taxon>Panpulmonata</taxon>
        <taxon>Sacoglossa</taxon>
        <taxon>Placobranchoidea</taxon>
        <taxon>Plakobranchidae</taxon>
        <taxon>Plakobranchus</taxon>
    </lineage>
</organism>
<keyword evidence="3" id="KW-1185">Reference proteome</keyword>
<evidence type="ECO:0000313" key="3">
    <source>
        <dbReference type="Proteomes" id="UP000735302"/>
    </source>
</evidence>
<proteinExistence type="predicted"/>
<comment type="caution">
    <text evidence="2">The sequence shown here is derived from an EMBL/GenBank/DDBJ whole genome shotgun (WGS) entry which is preliminary data.</text>
</comment>
<evidence type="ECO:0000313" key="2">
    <source>
        <dbReference type="EMBL" id="GFO22588.1"/>
    </source>
</evidence>
<reference evidence="2 3" key="1">
    <citation type="journal article" date="2021" name="Elife">
        <title>Chloroplast acquisition without the gene transfer in kleptoplastic sea slugs, Plakobranchus ocellatus.</title>
        <authorList>
            <person name="Maeda T."/>
            <person name="Takahashi S."/>
            <person name="Yoshida T."/>
            <person name="Shimamura S."/>
            <person name="Takaki Y."/>
            <person name="Nagai Y."/>
            <person name="Toyoda A."/>
            <person name="Suzuki Y."/>
            <person name="Arimoto A."/>
            <person name="Ishii H."/>
            <person name="Satoh N."/>
            <person name="Nishiyama T."/>
            <person name="Hasebe M."/>
            <person name="Maruyama T."/>
            <person name="Minagawa J."/>
            <person name="Obokata J."/>
            <person name="Shigenobu S."/>
        </authorList>
    </citation>
    <scope>NUCLEOTIDE SEQUENCE [LARGE SCALE GENOMIC DNA]</scope>
</reference>
<dbReference type="AlphaFoldDB" id="A0AAV4BUW3"/>
<evidence type="ECO:0000256" key="1">
    <source>
        <dbReference type="SAM" id="MobiDB-lite"/>
    </source>
</evidence>
<sequence>MAYILITFKIREVDEEEEGGQRQGNEEKEKEEEKEEEEEEEKDEQEEQEEKRRKRMEEKEIKKSFTHLDPATHKSKQDRRREKITTFLSRIRTRTLVGTHHLARQRNQANKPLNHPLPQKGSILLKSSAKSLHPTRVYFCARRTNFTAKEAKDWSTPDIKDVQLLSGGWILLTDSRHSCVKLFDTQGRHIHSLQCRDRPYRLAVLDSSGASKCITVVVTLPACSAIDILEVARDDIKVKVSSSKFYSVTLKILTFPKLSLSLDI</sequence>
<feature type="region of interest" description="Disordered" evidence="1">
    <location>
        <begin position="11"/>
        <end position="82"/>
    </location>
</feature>
<protein>
    <submittedName>
        <fullName evidence="2">Uncharacterized protein</fullName>
    </submittedName>
</protein>
<name>A0AAV4BUW3_9GAST</name>